<dbReference type="PANTHER" id="PTHR22916">
    <property type="entry name" value="GLYCOSYLTRANSFERASE"/>
    <property type="match status" value="1"/>
</dbReference>
<dbReference type="GO" id="GO:0016758">
    <property type="term" value="F:hexosyltransferase activity"/>
    <property type="evidence" value="ECO:0007669"/>
    <property type="project" value="UniProtKB-ARBA"/>
</dbReference>
<organism evidence="2 3">
    <name type="scientific">Anaerobacterium chartisolvens</name>
    <dbReference type="NCBI Taxonomy" id="1297424"/>
    <lineage>
        <taxon>Bacteria</taxon>
        <taxon>Bacillati</taxon>
        <taxon>Bacillota</taxon>
        <taxon>Clostridia</taxon>
        <taxon>Eubacteriales</taxon>
        <taxon>Oscillospiraceae</taxon>
        <taxon>Anaerobacterium</taxon>
    </lineage>
</organism>
<dbReference type="InterPro" id="IPR029044">
    <property type="entry name" value="Nucleotide-diphossugar_trans"/>
</dbReference>
<name>A0A369BFL6_9FIRM</name>
<dbReference type="Proteomes" id="UP000253034">
    <property type="component" value="Unassembled WGS sequence"/>
</dbReference>
<feature type="domain" description="Glycosyltransferase 2-like" evidence="1">
    <location>
        <begin position="7"/>
        <end position="171"/>
    </location>
</feature>
<comment type="caution">
    <text evidence="2">The sequence shown here is derived from an EMBL/GenBank/DDBJ whole genome shotgun (WGS) entry which is preliminary data.</text>
</comment>
<gene>
    <name evidence="2" type="ORF">DFR58_10311</name>
</gene>
<dbReference type="CDD" id="cd00761">
    <property type="entry name" value="Glyco_tranf_GTA_type"/>
    <property type="match status" value="1"/>
</dbReference>
<dbReference type="InterPro" id="IPR001173">
    <property type="entry name" value="Glyco_trans_2-like"/>
</dbReference>
<dbReference type="RefSeq" id="WP_170138008.1">
    <property type="nucleotide sequence ID" value="NZ_QPJT01000003.1"/>
</dbReference>
<protein>
    <submittedName>
        <fullName evidence="2">Glycosyl transferase family 2</fullName>
    </submittedName>
</protein>
<keyword evidence="3" id="KW-1185">Reference proteome</keyword>
<dbReference type="Gene3D" id="3.90.550.10">
    <property type="entry name" value="Spore Coat Polysaccharide Biosynthesis Protein SpsA, Chain A"/>
    <property type="match status" value="1"/>
</dbReference>
<keyword evidence="2" id="KW-0808">Transferase</keyword>
<dbReference type="EMBL" id="QPJT01000003">
    <property type="protein sequence ID" value="RCX19267.1"/>
    <property type="molecule type" value="Genomic_DNA"/>
</dbReference>
<evidence type="ECO:0000313" key="2">
    <source>
        <dbReference type="EMBL" id="RCX19267.1"/>
    </source>
</evidence>
<dbReference type="SUPFAM" id="SSF53448">
    <property type="entry name" value="Nucleotide-diphospho-sugar transferases"/>
    <property type="match status" value="1"/>
</dbReference>
<dbReference type="PANTHER" id="PTHR22916:SF3">
    <property type="entry name" value="UDP-GLCNAC:BETAGAL BETA-1,3-N-ACETYLGLUCOSAMINYLTRANSFERASE-LIKE PROTEIN 1"/>
    <property type="match status" value="1"/>
</dbReference>
<sequence>MENPLVSVIIPTYKRDEFLIRAVKSVLNQTYKKIEIVIVDDNIPGSDFQKRSFESIKPYISNEQAFGPVIKYLNTRGCIGGGAARNFGVKNSTGDYLAFLDDDDRYLNNKIEEQLKFMINRKIEMSYQDVKWIDEEDRLVEYRKMDYVKKSGKNELLKQHILHSIAPTAVYMLTRDAFFKTEGFGEVKVGQDFILMLRCIEAGVKIEYMPGAYVLQYLHGKERISLGLNKIEGENELYALKRKYFKLLEGEERVYVKFRHFAVLCFACLRSKMYLKSLEYALITFFTSPIECCNEARRYFGNRRESEGSFK</sequence>
<dbReference type="AlphaFoldDB" id="A0A369BFL6"/>
<evidence type="ECO:0000259" key="1">
    <source>
        <dbReference type="Pfam" id="PF00535"/>
    </source>
</evidence>
<accession>A0A369BFL6</accession>
<dbReference type="Pfam" id="PF00535">
    <property type="entry name" value="Glycos_transf_2"/>
    <property type="match status" value="1"/>
</dbReference>
<evidence type="ECO:0000313" key="3">
    <source>
        <dbReference type="Proteomes" id="UP000253034"/>
    </source>
</evidence>
<reference evidence="2 3" key="1">
    <citation type="submission" date="2018-07" db="EMBL/GenBank/DDBJ databases">
        <title>Genomic Encyclopedia of Type Strains, Phase IV (KMG-IV): sequencing the most valuable type-strain genomes for metagenomic binning, comparative biology and taxonomic classification.</title>
        <authorList>
            <person name="Goeker M."/>
        </authorList>
    </citation>
    <scope>NUCLEOTIDE SEQUENCE [LARGE SCALE GENOMIC DNA]</scope>
    <source>
        <strain evidence="2 3">DSM 27016</strain>
    </source>
</reference>
<proteinExistence type="predicted"/>